<dbReference type="EMBL" id="JAYMGO010000003">
    <property type="protein sequence ID" value="KAL1279345.1"/>
    <property type="molecule type" value="Genomic_DNA"/>
</dbReference>
<feature type="compositionally biased region" description="Basic and acidic residues" evidence="1">
    <location>
        <begin position="58"/>
        <end position="74"/>
    </location>
</feature>
<proteinExistence type="predicted"/>
<reference evidence="2 3" key="1">
    <citation type="submission" date="2023-09" db="EMBL/GenBank/DDBJ databases">
        <authorList>
            <person name="Wang M."/>
        </authorList>
    </citation>
    <scope>NUCLEOTIDE SEQUENCE [LARGE SCALE GENOMIC DNA]</scope>
    <source>
        <strain evidence="2">GT-2023</strain>
        <tissue evidence="2">Liver</tissue>
    </source>
</reference>
<comment type="caution">
    <text evidence="2">The sequence shown here is derived from an EMBL/GenBank/DDBJ whole genome shotgun (WGS) entry which is preliminary data.</text>
</comment>
<dbReference type="Proteomes" id="UP001558613">
    <property type="component" value="Unassembled WGS sequence"/>
</dbReference>
<evidence type="ECO:0000313" key="3">
    <source>
        <dbReference type="Proteomes" id="UP001558613"/>
    </source>
</evidence>
<name>A0ABR3NQM5_9TELE</name>
<gene>
    <name evidence="2" type="ORF">QQF64_026018</name>
</gene>
<accession>A0ABR3NQM5</accession>
<sequence>MMHNEVWIFLKWAQKRHNEVWIFLKRAQMRHNKARIFLKRAQMRHNKVRILNGSISEQSKDTLQDRPEEGREEDRFPCKNMRQKFCSGEEAKEALKETRRT</sequence>
<evidence type="ECO:0000313" key="2">
    <source>
        <dbReference type="EMBL" id="KAL1279345.1"/>
    </source>
</evidence>
<keyword evidence="3" id="KW-1185">Reference proteome</keyword>
<evidence type="ECO:0000256" key="1">
    <source>
        <dbReference type="SAM" id="MobiDB-lite"/>
    </source>
</evidence>
<feature type="region of interest" description="Disordered" evidence="1">
    <location>
        <begin position="54"/>
        <end position="74"/>
    </location>
</feature>
<protein>
    <submittedName>
        <fullName evidence="2">Uncharacterized protein</fullName>
    </submittedName>
</protein>
<organism evidence="2 3">
    <name type="scientific">Cirrhinus molitorella</name>
    <name type="common">mud carp</name>
    <dbReference type="NCBI Taxonomy" id="172907"/>
    <lineage>
        <taxon>Eukaryota</taxon>
        <taxon>Metazoa</taxon>
        <taxon>Chordata</taxon>
        <taxon>Craniata</taxon>
        <taxon>Vertebrata</taxon>
        <taxon>Euteleostomi</taxon>
        <taxon>Actinopterygii</taxon>
        <taxon>Neopterygii</taxon>
        <taxon>Teleostei</taxon>
        <taxon>Ostariophysi</taxon>
        <taxon>Cypriniformes</taxon>
        <taxon>Cyprinidae</taxon>
        <taxon>Labeoninae</taxon>
        <taxon>Labeonini</taxon>
        <taxon>Cirrhinus</taxon>
    </lineage>
</organism>